<feature type="compositionally biased region" description="Basic and acidic residues" evidence="2">
    <location>
        <begin position="444"/>
        <end position="459"/>
    </location>
</feature>
<dbReference type="Gene3D" id="2.20.230.10">
    <property type="entry name" value="Resuscitation-promoting factor rpfb"/>
    <property type="match status" value="1"/>
</dbReference>
<feature type="region of interest" description="Disordered" evidence="2">
    <location>
        <begin position="402"/>
        <end position="459"/>
    </location>
</feature>
<evidence type="ECO:0000313" key="4">
    <source>
        <dbReference type="EMBL" id="PAD82288.1"/>
    </source>
</evidence>
<dbReference type="PANTHER" id="PTHR35788:SF1">
    <property type="entry name" value="EXPORTED PROTEIN"/>
    <property type="match status" value="1"/>
</dbReference>
<proteinExistence type="predicted"/>
<dbReference type="InterPro" id="IPR007391">
    <property type="entry name" value="Vancomycin_resist_VanW"/>
</dbReference>
<feature type="domain" description="G5" evidence="3">
    <location>
        <begin position="313"/>
        <end position="393"/>
    </location>
</feature>
<dbReference type="PANTHER" id="PTHR35788">
    <property type="entry name" value="EXPORTED PROTEIN-RELATED"/>
    <property type="match status" value="1"/>
</dbReference>
<accession>A0AA91TQF9</accession>
<dbReference type="Pfam" id="PF04294">
    <property type="entry name" value="VanW"/>
    <property type="match status" value="1"/>
</dbReference>
<dbReference type="AlphaFoldDB" id="A0AA91TQF9"/>
<keyword evidence="1" id="KW-0732">Signal</keyword>
<dbReference type="SMART" id="SM01208">
    <property type="entry name" value="G5"/>
    <property type="match status" value="1"/>
</dbReference>
<evidence type="ECO:0000313" key="5">
    <source>
        <dbReference type="Proteomes" id="UP000216961"/>
    </source>
</evidence>
<evidence type="ECO:0000256" key="2">
    <source>
        <dbReference type="SAM" id="MobiDB-lite"/>
    </source>
</evidence>
<evidence type="ECO:0000259" key="3">
    <source>
        <dbReference type="PROSITE" id="PS51109"/>
    </source>
</evidence>
<dbReference type="Pfam" id="PF07501">
    <property type="entry name" value="G5"/>
    <property type="match status" value="1"/>
</dbReference>
<dbReference type="Proteomes" id="UP000216961">
    <property type="component" value="Unassembled WGS sequence"/>
</dbReference>
<protein>
    <recommendedName>
        <fullName evidence="3">G5 domain-containing protein</fullName>
    </recommendedName>
</protein>
<dbReference type="EMBL" id="NPBQ01000094">
    <property type="protein sequence ID" value="PAD82288.1"/>
    <property type="molecule type" value="Genomic_DNA"/>
</dbReference>
<sequence>MHNKRSHYFMKNVQAVKLFIAIAITTAFIFSFSHFGVKAYERIFSTKQGYEEGTTVGGIDISGMSLEEALKALKDSQEEWIQAVSIKLNYKEKTIDFATDLFTFQFQESLEKIHQGTDNALIVSLNQDDLIGLLYSISPYLVEEDVFYVNKWSDSLIAIASQLDKGNHELALQDYLVSQKEEEVILVDTTLDVQENKKNVAKWVKQFPSIEVGQEATVSLLDIMGKQTDSYSDTTLSMVATALHQLVLATNFTITERFISNQLPNYAPLGYEAKINQSKKMDYRFYNPNAAAYQLQFKMSGNKLYASVVGVPFLFKYDVVLSNQEAFKPKTVIQFDSLLEFNEYRTITEGTDGLLIKVYRLAKNEDGVEVKKDLMSEDFYPPINKVVASGLIKEQETVIDTDNVEDLTDLNDPSDSGENIKEEEKDSNNQTTENPSQTESNNQDLKENKEETPQAEIEK</sequence>
<dbReference type="InterPro" id="IPR052913">
    <property type="entry name" value="Glycopeptide_resist_protein"/>
</dbReference>
<dbReference type="InterPro" id="IPR011098">
    <property type="entry name" value="G5_dom"/>
</dbReference>
<organism evidence="4 5">
    <name type="scientific">Niallia circulans</name>
    <name type="common">Bacillus circulans</name>
    <dbReference type="NCBI Taxonomy" id="1397"/>
    <lineage>
        <taxon>Bacteria</taxon>
        <taxon>Bacillati</taxon>
        <taxon>Bacillota</taxon>
        <taxon>Bacilli</taxon>
        <taxon>Bacillales</taxon>
        <taxon>Bacillaceae</taxon>
        <taxon>Niallia</taxon>
    </lineage>
</organism>
<reference evidence="4 5" key="1">
    <citation type="submission" date="2017-07" db="EMBL/GenBank/DDBJ databases">
        <title>Isolation and whole genome analysis of endospore-forming bacteria from heroin.</title>
        <authorList>
            <person name="Kalinowski J."/>
            <person name="Ahrens B."/>
            <person name="Al-Dilaimi A."/>
            <person name="Winkler A."/>
            <person name="Wibberg D."/>
            <person name="Schleenbecker U."/>
            <person name="Ruckert C."/>
            <person name="Wolfel R."/>
            <person name="Grass G."/>
        </authorList>
    </citation>
    <scope>NUCLEOTIDE SEQUENCE [LARGE SCALE GENOMIC DNA]</scope>
    <source>
        <strain evidence="4 5">7521-2</strain>
    </source>
</reference>
<feature type="compositionally biased region" description="Basic and acidic residues" evidence="2">
    <location>
        <begin position="418"/>
        <end position="427"/>
    </location>
</feature>
<gene>
    <name evidence="4" type="ORF">CHH57_15585</name>
</gene>
<comment type="caution">
    <text evidence="4">The sequence shown here is derived from an EMBL/GenBank/DDBJ whole genome shotgun (WGS) entry which is preliminary data.</text>
</comment>
<name>A0AA91TQF9_NIACI</name>
<evidence type="ECO:0000256" key="1">
    <source>
        <dbReference type="ARBA" id="ARBA00022729"/>
    </source>
</evidence>
<dbReference type="PROSITE" id="PS51109">
    <property type="entry name" value="G5"/>
    <property type="match status" value="1"/>
</dbReference>
<feature type="compositionally biased region" description="Polar residues" evidence="2">
    <location>
        <begin position="428"/>
        <end position="443"/>
    </location>
</feature>